<dbReference type="STRING" id="1477437.SAMN05444682_1134"/>
<accession>A0A1I3TR35</accession>
<dbReference type="Proteomes" id="UP000198670">
    <property type="component" value="Unassembled WGS sequence"/>
</dbReference>
<gene>
    <name evidence="1" type="ORF">SAMN05444682_1134</name>
</gene>
<dbReference type="OrthoDB" id="9775889at2"/>
<reference evidence="1 2" key="1">
    <citation type="submission" date="2016-10" db="EMBL/GenBank/DDBJ databases">
        <authorList>
            <person name="de Groot N.N."/>
        </authorList>
    </citation>
    <scope>NUCLEOTIDE SEQUENCE [LARGE SCALE GENOMIC DNA]</scope>
    <source>
        <strain evidence="1 2">RK1</strain>
    </source>
</reference>
<sequence>MRVGQLTILIGVIGSLYMATAFAQKGSDEAPSKAIIVSAEKDDAFDRTVDRLLETGRFVRSVDKDAGFIQARVFLKDRRVISAKKGERQTLNLVLRPNHSGTKIVLQIYSEDYRFGGDVGNRNYYYEENGIVDDDAVYQEILEDLREHIER</sequence>
<dbReference type="AlphaFoldDB" id="A0A1I3TR35"/>
<organism evidence="1 2">
    <name type="scientific">Parapedobacter indicus</name>
    <dbReference type="NCBI Taxonomy" id="1477437"/>
    <lineage>
        <taxon>Bacteria</taxon>
        <taxon>Pseudomonadati</taxon>
        <taxon>Bacteroidota</taxon>
        <taxon>Sphingobacteriia</taxon>
        <taxon>Sphingobacteriales</taxon>
        <taxon>Sphingobacteriaceae</taxon>
        <taxon>Parapedobacter</taxon>
    </lineage>
</organism>
<evidence type="ECO:0008006" key="3">
    <source>
        <dbReference type="Google" id="ProtNLM"/>
    </source>
</evidence>
<evidence type="ECO:0000313" key="1">
    <source>
        <dbReference type="EMBL" id="SFJ72091.1"/>
    </source>
</evidence>
<protein>
    <recommendedName>
        <fullName evidence="3">DUF4468 domain-containing protein</fullName>
    </recommendedName>
</protein>
<proteinExistence type="predicted"/>
<name>A0A1I3TR35_9SPHI</name>
<dbReference type="RefSeq" id="WP_143072995.1">
    <property type="nucleotide sequence ID" value="NZ_FOQO01000013.1"/>
</dbReference>
<dbReference type="EMBL" id="FOQO01000013">
    <property type="protein sequence ID" value="SFJ72091.1"/>
    <property type="molecule type" value="Genomic_DNA"/>
</dbReference>
<evidence type="ECO:0000313" key="2">
    <source>
        <dbReference type="Proteomes" id="UP000198670"/>
    </source>
</evidence>
<keyword evidence="2" id="KW-1185">Reference proteome</keyword>